<dbReference type="AlphaFoldDB" id="A0A166B8F7"/>
<proteinExistence type="predicted"/>
<keyword evidence="2" id="KW-0408">Iron</keyword>
<accession>A0A166B8F7</accession>
<gene>
    <name evidence="3" type="ORF">PsAD2_00041</name>
</gene>
<evidence type="ECO:0000313" key="3">
    <source>
        <dbReference type="EMBL" id="KZL22016.1"/>
    </source>
</evidence>
<sequence length="303" mass="33848">MASVVIQKGETKMQARKFTAQQDGSLTSEMKQAFEEDGFLILEGFATPDECDELQAQMHDLIDEFDPSSVASVFETNAQAHARDAYFRESGDKIRFFFEAEAFDEKGNLKKEKHQALNKVGHALHDLDPVFKKFSRSEKMERLAKDLGFVDPLLAQSMYIFKPPHIGGEVNNHQDSTFLHTAPLSCTGFWFALEDADETNGGLYGVPGGHKGQLRKRFHYNGEALVMETLDETPLEKSADDAAPLVAPKGTLVILHGLVPHKSAPNRSDKSRHAYAVHMVDGTAKWSDDNWIVRAKDKPMHGF</sequence>
<dbReference type="PANTHER" id="PTHR20883:SF15">
    <property type="entry name" value="PHYTANOYL-COA DIOXYGENASE DOMAIN-CONTAINING PROTEIN 1"/>
    <property type="match status" value="1"/>
</dbReference>
<dbReference type="GO" id="GO:0016706">
    <property type="term" value="F:2-oxoglutarate-dependent dioxygenase activity"/>
    <property type="evidence" value="ECO:0007669"/>
    <property type="project" value="UniProtKB-ARBA"/>
</dbReference>
<dbReference type="PATRIC" id="fig|989403.3.peg.43"/>
<evidence type="ECO:0000256" key="1">
    <source>
        <dbReference type="ARBA" id="ARBA00022723"/>
    </source>
</evidence>
<evidence type="ECO:0000313" key="4">
    <source>
        <dbReference type="Proteomes" id="UP000076577"/>
    </source>
</evidence>
<dbReference type="GO" id="GO:0005506">
    <property type="term" value="F:iron ion binding"/>
    <property type="evidence" value="ECO:0007669"/>
    <property type="project" value="UniProtKB-ARBA"/>
</dbReference>
<dbReference type="Pfam" id="PF05721">
    <property type="entry name" value="PhyH"/>
    <property type="match status" value="1"/>
</dbReference>
<keyword evidence="3" id="KW-0560">Oxidoreductase</keyword>
<evidence type="ECO:0000256" key="2">
    <source>
        <dbReference type="ARBA" id="ARBA00023004"/>
    </source>
</evidence>
<reference evidence="3 4" key="1">
    <citation type="journal article" date="2016" name="Front. Microbiol.">
        <title>Comparative Genomic Analysis Reveals a Diverse Repertoire of Genes Involved in Prokaryote-Eukaryote Interactions within the Pseudovibrio Genus.</title>
        <authorList>
            <person name="Romano S."/>
            <person name="Fernandez-Guerra A."/>
            <person name="Reen F.J."/>
            <person name="Glockner F.O."/>
            <person name="Crowley S.P."/>
            <person name="O'Sullivan O."/>
            <person name="Cotter P.D."/>
            <person name="Adams C."/>
            <person name="Dobson A.D."/>
            <person name="O'Gara F."/>
        </authorList>
    </citation>
    <scope>NUCLEOTIDE SEQUENCE [LARGE SCALE GENOMIC DNA]</scope>
    <source>
        <strain evidence="3 4">Ad2</strain>
    </source>
</reference>
<dbReference type="InterPro" id="IPR008775">
    <property type="entry name" value="Phytyl_CoA_dOase-like"/>
</dbReference>
<protein>
    <submittedName>
        <fullName evidence="3">Phytanoyl-CoA dioxygenase (PhyH)</fullName>
    </submittedName>
</protein>
<organism evidence="3 4">
    <name type="scientific">Pseudovibrio axinellae</name>
    <dbReference type="NCBI Taxonomy" id="989403"/>
    <lineage>
        <taxon>Bacteria</taxon>
        <taxon>Pseudomonadati</taxon>
        <taxon>Pseudomonadota</taxon>
        <taxon>Alphaproteobacteria</taxon>
        <taxon>Hyphomicrobiales</taxon>
        <taxon>Stappiaceae</taxon>
        <taxon>Pseudovibrio</taxon>
    </lineage>
</organism>
<keyword evidence="3" id="KW-0223">Dioxygenase</keyword>
<dbReference type="STRING" id="989403.SAMN05421798_103159"/>
<comment type="caution">
    <text evidence="3">The sequence shown here is derived from an EMBL/GenBank/DDBJ whole genome shotgun (WGS) entry which is preliminary data.</text>
</comment>
<dbReference type="PANTHER" id="PTHR20883">
    <property type="entry name" value="PHYTANOYL-COA DIOXYGENASE DOMAIN CONTAINING 1"/>
    <property type="match status" value="1"/>
</dbReference>
<keyword evidence="4" id="KW-1185">Reference proteome</keyword>
<name>A0A166B8F7_9HYPH</name>
<dbReference type="Proteomes" id="UP000076577">
    <property type="component" value="Unassembled WGS sequence"/>
</dbReference>
<dbReference type="EMBL" id="LMCB01000001">
    <property type="protein sequence ID" value="KZL22016.1"/>
    <property type="molecule type" value="Genomic_DNA"/>
</dbReference>
<keyword evidence="1" id="KW-0479">Metal-binding</keyword>
<dbReference type="SUPFAM" id="SSF51197">
    <property type="entry name" value="Clavaminate synthase-like"/>
    <property type="match status" value="1"/>
</dbReference>
<dbReference type="Gene3D" id="2.60.120.620">
    <property type="entry name" value="q2cbj1_9rhob like domain"/>
    <property type="match status" value="1"/>
</dbReference>